<evidence type="ECO:0000256" key="1">
    <source>
        <dbReference type="ARBA" id="ARBA00000085"/>
    </source>
</evidence>
<dbReference type="SUPFAM" id="SSF52172">
    <property type="entry name" value="CheY-like"/>
    <property type="match status" value="1"/>
</dbReference>
<dbReference type="EC" id="2.7.13.3" evidence="2"/>
<dbReference type="SUPFAM" id="SSF55874">
    <property type="entry name" value="ATPase domain of HSP90 chaperone/DNA topoisomerase II/histidine kinase"/>
    <property type="match status" value="1"/>
</dbReference>
<feature type="compositionally biased region" description="Polar residues" evidence="7">
    <location>
        <begin position="267"/>
        <end position="284"/>
    </location>
</feature>
<reference evidence="10" key="1">
    <citation type="journal article" date="2023" name="Mol. Phylogenet. Evol.">
        <title>Genome-scale phylogeny and comparative genomics of the fungal order Sordariales.</title>
        <authorList>
            <person name="Hensen N."/>
            <person name="Bonometti L."/>
            <person name="Westerberg I."/>
            <person name="Brannstrom I.O."/>
            <person name="Guillou S."/>
            <person name="Cros-Aarteil S."/>
            <person name="Calhoun S."/>
            <person name="Haridas S."/>
            <person name="Kuo A."/>
            <person name="Mondo S."/>
            <person name="Pangilinan J."/>
            <person name="Riley R."/>
            <person name="LaButti K."/>
            <person name="Andreopoulos B."/>
            <person name="Lipzen A."/>
            <person name="Chen C."/>
            <person name="Yan M."/>
            <person name="Daum C."/>
            <person name="Ng V."/>
            <person name="Clum A."/>
            <person name="Steindorff A."/>
            <person name="Ohm R.A."/>
            <person name="Martin F."/>
            <person name="Silar P."/>
            <person name="Natvig D.O."/>
            <person name="Lalanne C."/>
            <person name="Gautier V."/>
            <person name="Ament-Velasquez S.L."/>
            <person name="Kruys A."/>
            <person name="Hutchinson M.I."/>
            <person name="Powell A.J."/>
            <person name="Barry K."/>
            <person name="Miller A.N."/>
            <person name="Grigoriev I.V."/>
            <person name="Debuchy R."/>
            <person name="Gladieux P."/>
            <person name="Hiltunen Thoren M."/>
            <person name="Johannesson H."/>
        </authorList>
    </citation>
    <scope>NUCLEOTIDE SEQUENCE</scope>
    <source>
        <strain evidence="10">CBS 123565</strain>
    </source>
</reference>
<feature type="region of interest" description="Disordered" evidence="7">
    <location>
        <begin position="1217"/>
        <end position="1265"/>
    </location>
</feature>
<dbReference type="InterPro" id="IPR001789">
    <property type="entry name" value="Sig_transdc_resp-reg_receiver"/>
</dbReference>
<evidence type="ECO:0000259" key="9">
    <source>
        <dbReference type="PROSITE" id="PS50110"/>
    </source>
</evidence>
<sequence length="1265" mass="136784">MSAVDSCEDPSHVAVESSERARQREIAAYLSAASFPSDMAVAFQTTPVLNTDPTLNALTQLGALRLNCDRAFVSLIDRQYQYVITEMTRSHSVQRSQCAPGDTVAIGVCKLNNCDGVCPATMKAFMDETGELVNTGPDIISNRTRYIINDFRTHPDYKDRPYVRNYPFFRSYLEVPLVSPLGYLLGSYCVVDSHLNDFDNDDVVEIMNEIAATIMAHLDNVRIKQSRDRSEQLIQGLSGFIRHEPPAQHPAHSVASTGPHGNHGSVCASSFGSSRQPSAPNTASPCVETPQSTETSQSTQSSQSNQSLSLGFSGKNEDGSQTPPTTPRDDPPGNPLEQQLTAAIADGTSPNASAAPSDPSIFPPETSEPYGSGFISSANIKRTFFRAAATIRRSMAMDGLMFLDAVPSSYVDRSDSATHDVLEEQSRNLAEGPFCVSIVKSAIGLEGETTTNSCPTRLPEISLQRFIRAYPQGHVFTADEFGPIDDSYGLGKHFESHPKTDRDSLRLRRDIAALFRVLPFAKYVIFLPLWHFQRECWYAAALGWVENPTRAIEVTDIGLVSAFGNSVMAEVSRLEALAAVRAKSDFVSSISHELRSPLHGIMASSELLRENMSNTALLPTLDMLDSCATTLLDTFNNLLDHAVVTHAGGGGQRSNTTITELKVADLGELVEDVVEAVRVGHLAGNGILMQSALQKQRAKGEGAANPSNGLPDHPLLVTVSVERRDDWTRPLNVGSWKRVVMNLFGNALKYTITGRIDVCLRVVQRTDRKGQSSDYISLTVEDTGLGMSSDYLKYHLFTAFSQEDSHSPGMGLGLSIVQQLVYGLGGVVDVKSSVGVGTVIEVLLPFNKDALQGSPDVPPMIGDKQRLFDKHCAGLAGRVVCLIMPDSIAAIAKPALKVTEKMRDWSKLVLRAINVTAGEALGTKLVLGTKRCPIPDADIYIVDGSILNHTPANDLEALLSTIQSSLATPLVLLCSGTGPPSCLKNEVTKRHPVHIHHPIGPRKLATILWSALKGDFDTKLESLPSDKKPKPLPPNKKRESLAPPVVPLRPQTGPISPQPPQRPPVLEERKTKNAPKPTLAVAQLQLPRKRHLLLVDDNPINIKLLVVVVSKLNHTFVTASNGLEAVELYKKSLGGGNERRFDLVFMDISMPVMNGFEATRGIRQLEADAGVGRCRVVAVTGLSSELNRNEAAASGCDLFLTKPVKMNTVRGLLDEMSVGGKEGGEQDQGNNGKGGHDVMKGKHEHEGMNGNEGSGLVGGTSVSAT</sequence>
<keyword evidence="3 6" id="KW-0597">Phosphoprotein</keyword>
<evidence type="ECO:0000256" key="7">
    <source>
        <dbReference type="SAM" id="MobiDB-lite"/>
    </source>
</evidence>
<dbReference type="InterPro" id="IPR011006">
    <property type="entry name" value="CheY-like_superfamily"/>
</dbReference>
<feature type="region of interest" description="Disordered" evidence="7">
    <location>
        <begin position="242"/>
        <end position="373"/>
    </location>
</feature>
<dbReference type="PROSITE" id="PS50110">
    <property type="entry name" value="RESPONSE_REGULATORY"/>
    <property type="match status" value="1"/>
</dbReference>
<dbReference type="GO" id="GO:0009927">
    <property type="term" value="F:histidine phosphotransfer kinase activity"/>
    <property type="evidence" value="ECO:0007669"/>
    <property type="project" value="TreeGrafter"/>
</dbReference>
<dbReference type="InterPro" id="IPR005467">
    <property type="entry name" value="His_kinase_dom"/>
</dbReference>
<dbReference type="Gene3D" id="1.10.287.130">
    <property type="match status" value="1"/>
</dbReference>
<protein>
    <recommendedName>
        <fullName evidence="2">histidine kinase</fullName>
        <ecNumber evidence="2">2.7.13.3</ecNumber>
    </recommendedName>
</protein>
<feature type="domain" description="Response regulatory" evidence="9">
    <location>
        <begin position="1091"/>
        <end position="1217"/>
    </location>
</feature>
<dbReference type="Pfam" id="PF00512">
    <property type="entry name" value="HisKA"/>
    <property type="match status" value="1"/>
</dbReference>
<keyword evidence="4" id="KW-0808">Transferase</keyword>
<evidence type="ECO:0000256" key="4">
    <source>
        <dbReference type="ARBA" id="ARBA00022679"/>
    </source>
</evidence>
<evidence type="ECO:0000259" key="8">
    <source>
        <dbReference type="PROSITE" id="PS50109"/>
    </source>
</evidence>
<reference evidence="10" key="2">
    <citation type="submission" date="2023-05" db="EMBL/GenBank/DDBJ databases">
        <authorList>
            <consortium name="Lawrence Berkeley National Laboratory"/>
            <person name="Steindorff A."/>
            <person name="Hensen N."/>
            <person name="Bonometti L."/>
            <person name="Westerberg I."/>
            <person name="Brannstrom I.O."/>
            <person name="Guillou S."/>
            <person name="Cros-Aarteil S."/>
            <person name="Calhoun S."/>
            <person name="Haridas S."/>
            <person name="Kuo A."/>
            <person name="Mondo S."/>
            <person name="Pangilinan J."/>
            <person name="Riley R."/>
            <person name="Labutti K."/>
            <person name="Andreopoulos B."/>
            <person name="Lipzen A."/>
            <person name="Chen C."/>
            <person name="Yanf M."/>
            <person name="Daum C."/>
            <person name="Ng V."/>
            <person name="Clum A."/>
            <person name="Ohm R."/>
            <person name="Martin F."/>
            <person name="Silar P."/>
            <person name="Natvig D."/>
            <person name="Lalanne C."/>
            <person name="Gautier V."/>
            <person name="Ament-Velasquez S.L."/>
            <person name="Kruys A."/>
            <person name="Hutchinson M.I."/>
            <person name="Powell A.J."/>
            <person name="Barry K."/>
            <person name="Miller A.N."/>
            <person name="Grigoriev I.V."/>
            <person name="Debuchy R."/>
            <person name="Gladieux P."/>
            <person name="Thoren M.H."/>
            <person name="Johannesson H."/>
        </authorList>
    </citation>
    <scope>NUCLEOTIDE SEQUENCE</scope>
    <source>
        <strain evidence="10">CBS 123565</strain>
    </source>
</reference>
<feature type="compositionally biased region" description="Basic and acidic residues" evidence="7">
    <location>
        <begin position="1234"/>
        <end position="1247"/>
    </location>
</feature>
<dbReference type="Gene3D" id="3.30.450.40">
    <property type="match status" value="1"/>
</dbReference>
<accession>A0AAN6UKB4</accession>
<feature type="compositionally biased region" description="Low complexity" evidence="7">
    <location>
        <begin position="349"/>
        <end position="360"/>
    </location>
</feature>
<dbReference type="AlphaFoldDB" id="A0AAN6UKB4"/>
<feature type="domain" description="Histidine kinase" evidence="8">
    <location>
        <begin position="589"/>
        <end position="848"/>
    </location>
</feature>
<feature type="compositionally biased region" description="Basic and acidic residues" evidence="7">
    <location>
        <begin position="1020"/>
        <end position="1029"/>
    </location>
</feature>
<gene>
    <name evidence="10" type="ORF">BT67DRAFT_380128</name>
</gene>
<comment type="catalytic activity">
    <reaction evidence="1">
        <text>ATP + protein L-histidine = ADP + protein N-phospho-L-histidine.</text>
        <dbReference type="EC" id="2.7.13.3"/>
    </reaction>
</comment>
<name>A0AAN6UKB4_9PEZI</name>
<dbReference type="PROSITE" id="PS50109">
    <property type="entry name" value="HIS_KIN"/>
    <property type="match status" value="1"/>
</dbReference>
<dbReference type="InterPro" id="IPR036097">
    <property type="entry name" value="HisK_dim/P_sf"/>
</dbReference>
<dbReference type="PRINTS" id="PR00344">
    <property type="entry name" value="BCTRLSENSOR"/>
</dbReference>
<dbReference type="PANTHER" id="PTHR43047">
    <property type="entry name" value="TWO-COMPONENT HISTIDINE PROTEIN KINASE"/>
    <property type="match status" value="1"/>
</dbReference>
<comment type="caution">
    <text evidence="10">The sequence shown here is derived from an EMBL/GenBank/DDBJ whole genome shotgun (WGS) entry which is preliminary data.</text>
</comment>
<dbReference type="InterPro" id="IPR036890">
    <property type="entry name" value="HATPase_C_sf"/>
</dbReference>
<dbReference type="Pfam" id="PF02518">
    <property type="entry name" value="HATPase_c"/>
    <property type="match status" value="1"/>
</dbReference>
<dbReference type="InterPro" id="IPR004358">
    <property type="entry name" value="Sig_transdc_His_kin-like_C"/>
</dbReference>
<dbReference type="SMART" id="SM00388">
    <property type="entry name" value="HisKA"/>
    <property type="match status" value="1"/>
</dbReference>
<keyword evidence="5" id="KW-0418">Kinase</keyword>
<dbReference type="InterPro" id="IPR029016">
    <property type="entry name" value="GAF-like_dom_sf"/>
</dbReference>
<evidence type="ECO:0000256" key="5">
    <source>
        <dbReference type="ARBA" id="ARBA00022777"/>
    </source>
</evidence>
<evidence type="ECO:0000313" key="10">
    <source>
        <dbReference type="EMBL" id="KAK4134607.1"/>
    </source>
</evidence>
<evidence type="ECO:0000256" key="6">
    <source>
        <dbReference type="PROSITE-ProRule" id="PRU00169"/>
    </source>
</evidence>
<evidence type="ECO:0000256" key="3">
    <source>
        <dbReference type="ARBA" id="ARBA00022553"/>
    </source>
</evidence>
<evidence type="ECO:0000256" key="2">
    <source>
        <dbReference type="ARBA" id="ARBA00012438"/>
    </source>
</evidence>
<dbReference type="GO" id="GO:0005886">
    <property type="term" value="C:plasma membrane"/>
    <property type="evidence" value="ECO:0007669"/>
    <property type="project" value="TreeGrafter"/>
</dbReference>
<dbReference type="InterPro" id="IPR003594">
    <property type="entry name" value="HATPase_dom"/>
</dbReference>
<feature type="compositionally biased region" description="Low complexity" evidence="7">
    <location>
        <begin position="289"/>
        <end position="309"/>
    </location>
</feature>
<organism evidence="10 11">
    <name type="scientific">Trichocladium antarcticum</name>
    <dbReference type="NCBI Taxonomy" id="1450529"/>
    <lineage>
        <taxon>Eukaryota</taxon>
        <taxon>Fungi</taxon>
        <taxon>Dikarya</taxon>
        <taxon>Ascomycota</taxon>
        <taxon>Pezizomycotina</taxon>
        <taxon>Sordariomycetes</taxon>
        <taxon>Sordariomycetidae</taxon>
        <taxon>Sordariales</taxon>
        <taxon>Chaetomiaceae</taxon>
        <taxon>Trichocladium</taxon>
    </lineage>
</organism>
<dbReference type="Proteomes" id="UP001304895">
    <property type="component" value="Unassembled WGS sequence"/>
</dbReference>
<dbReference type="SUPFAM" id="SSF47384">
    <property type="entry name" value="Homodimeric domain of signal transducing histidine kinase"/>
    <property type="match status" value="1"/>
</dbReference>
<dbReference type="CDD" id="cd00082">
    <property type="entry name" value="HisKA"/>
    <property type="match status" value="1"/>
</dbReference>
<feature type="region of interest" description="Disordered" evidence="7">
    <location>
        <begin position="1020"/>
        <end position="1074"/>
    </location>
</feature>
<dbReference type="GO" id="GO:0000155">
    <property type="term" value="F:phosphorelay sensor kinase activity"/>
    <property type="evidence" value="ECO:0007669"/>
    <property type="project" value="InterPro"/>
</dbReference>
<dbReference type="SMART" id="SM00448">
    <property type="entry name" value="REC"/>
    <property type="match status" value="1"/>
</dbReference>
<dbReference type="Pfam" id="PF00072">
    <property type="entry name" value="Response_reg"/>
    <property type="match status" value="1"/>
</dbReference>
<dbReference type="SMART" id="SM00387">
    <property type="entry name" value="HATPase_c"/>
    <property type="match status" value="1"/>
</dbReference>
<dbReference type="FunFam" id="3.30.450.40:FF:000083">
    <property type="entry name" value="Sensor histidine kinase/response regulator, putative (AFU_orthologue AFUA_4G00660)"/>
    <property type="match status" value="1"/>
</dbReference>
<dbReference type="EMBL" id="MU853408">
    <property type="protein sequence ID" value="KAK4134607.1"/>
    <property type="molecule type" value="Genomic_DNA"/>
</dbReference>
<dbReference type="SUPFAM" id="SSF55781">
    <property type="entry name" value="GAF domain-like"/>
    <property type="match status" value="1"/>
</dbReference>
<feature type="modified residue" description="4-aspartylphosphate" evidence="6">
    <location>
        <position position="1147"/>
    </location>
</feature>
<dbReference type="CDD" id="cd17546">
    <property type="entry name" value="REC_hyHK_CKI1_RcsC-like"/>
    <property type="match status" value="1"/>
</dbReference>
<keyword evidence="11" id="KW-1185">Reference proteome</keyword>
<dbReference type="InterPro" id="IPR003661">
    <property type="entry name" value="HisK_dim/P_dom"/>
</dbReference>
<evidence type="ECO:0000313" key="11">
    <source>
        <dbReference type="Proteomes" id="UP001304895"/>
    </source>
</evidence>
<dbReference type="PANTHER" id="PTHR43047:SF72">
    <property type="entry name" value="OSMOSENSING HISTIDINE PROTEIN KINASE SLN1"/>
    <property type="match status" value="1"/>
</dbReference>
<proteinExistence type="predicted"/>
<dbReference type="Gene3D" id="3.30.565.10">
    <property type="entry name" value="Histidine kinase-like ATPase, C-terminal domain"/>
    <property type="match status" value="1"/>
</dbReference>
<dbReference type="Gene3D" id="3.40.50.2300">
    <property type="match status" value="1"/>
</dbReference>